<name>A0ABV7T0Y6_9SPHN</name>
<keyword evidence="2" id="KW-1185">Reference proteome</keyword>
<comment type="caution">
    <text evidence="1">The sequence shown here is derived from an EMBL/GenBank/DDBJ whole genome shotgun (WGS) entry which is preliminary data.</text>
</comment>
<gene>
    <name evidence="1" type="ORF">ACFONA_15195</name>
</gene>
<sequence length="91" mass="9400">MQLLLFLSAMLSALTGVISGVRVAEAPFQQGAALSAARTAGVARAAAVRPLRSWLALAGQPTMVAAAMAPVATTDWALAVPVPLYLSRLRQ</sequence>
<evidence type="ECO:0000313" key="1">
    <source>
        <dbReference type="EMBL" id="MFC3581517.1"/>
    </source>
</evidence>
<dbReference type="EMBL" id="JBHRXP010000007">
    <property type="protein sequence ID" value="MFC3581517.1"/>
    <property type="molecule type" value="Genomic_DNA"/>
</dbReference>
<protein>
    <submittedName>
        <fullName evidence="1">Uncharacterized protein</fullName>
    </submittedName>
</protein>
<dbReference type="RefSeq" id="WP_261292628.1">
    <property type="nucleotide sequence ID" value="NZ_JANQBK010000001.1"/>
</dbReference>
<accession>A0ABV7T0Y6</accession>
<proteinExistence type="predicted"/>
<dbReference type="Proteomes" id="UP001595713">
    <property type="component" value="Unassembled WGS sequence"/>
</dbReference>
<reference evidence="2" key="1">
    <citation type="journal article" date="2019" name="Int. J. Syst. Evol. Microbiol.">
        <title>The Global Catalogue of Microorganisms (GCM) 10K type strain sequencing project: providing services to taxonomists for standard genome sequencing and annotation.</title>
        <authorList>
            <consortium name="The Broad Institute Genomics Platform"/>
            <consortium name="The Broad Institute Genome Sequencing Center for Infectious Disease"/>
            <person name="Wu L."/>
            <person name="Ma J."/>
        </authorList>
    </citation>
    <scope>NUCLEOTIDE SEQUENCE [LARGE SCALE GENOMIC DNA]</scope>
    <source>
        <strain evidence="2">KCTC 42739</strain>
    </source>
</reference>
<organism evidence="1 2">
    <name type="scientific">Sphingomonas hylomeconis</name>
    <dbReference type="NCBI Taxonomy" id="1395958"/>
    <lineage>
        <taxon>Bacteria</taxon>
        <taxon>Pseudomonadati</taxon>
        <taxon>Pseudomonadota</taxon>
        <taxon>Alphaproteobacteria</taxon>
        <taxon>Sphingomonadales</taxon>
        <taxon>Sphingomonadaceae</taxon>
        <taxon>Sphingomonas</taxon>
    </lineage>
</organism>
<evidence type="ECO:0000313" key="2">
    <source>
        <dbReference type="Proteomes" id="UP001595713"/>
    </source>
</evidence>